<dbReference type="InterPro" id="IPR051533">
    <property type="entry name" value="WaaL-like"/>
</dbReference>
<evidence type="ECO:0000256" key="1">
    <source>
        <dbReference type="ARBA" id="ARBA00004141"/>
    </source>
</evidence>
<feature type="transmembrane region" description="Helical" evidence="5">
    <location>
        <begin position="67"/>
        <end position="87"/>
    </location>
</feature>
<evidence type="ECO:0000256" key="2">
    <source>
        <dbReference type="ARBA" id="ARBA00022692"/>
    </source>
</evidence>
<keyword evidence="7" id="KW-0436">Ligase</keyword>
<dbReference type="EMBL" id="JBBYAF010000001">
    <property type="protein sequence ID" value="MEL3970754.1"/>
    <property type="molecule type" value="Genomic_DNA"/>
</dbReference>
<evidence type="ECO:0000256" key="5">
    <source>
        <dbReference type="SAM" id="Phobius"/>
    </source>
</evidence>
<gene>
    <name evidence="7" type="ORF">AAEO50_00530</name>
</gene>
<evidence type="ECO:0000313" key="7">
    <source>
        <dbReference type="EMBL" id="MEL3970754.1"/>
    </source>
</evidence>
<organism evidence="7 8">
    <name type="scientific">Rossellomorea oryzaecorticis</name>
    <dbReference type="NCBI Taxonomy" id="1396505"/>
    <lineage>
        <taxon>Bacteria</taxon>
        <taxon>Bacillati</taxon>
        <taxon>Bacillota</taxon>
        <taxon>Bacilli</taxon>
        <taxon>Bacillales</taxon>
        <taxon>Bacillaceae</taxon>
        <taxon>Rossellomorea</taxon>
    </lineage>
</organism>
<evidence type="ECO:0000256" key="3">
    <source>
        <dbReference type="ARBA" id="ARBA00022989"/>
    </source>
</evidence>
<feature type="transmembrane region" description="Helical" evidence="5">
    <location>
        <begin position="279"/>
        <end position="295"/>
    </location>
</feature>
<keyword evidence="4 5" id="KW-0472">Membrane</keyword>
<dbReference type="Proteomes" id="UP001389717">
    <property type="component" value="Unassembled WGS sequence"/>
</dbReference>
<keyword evidence="8" id="KW-1185">Reference proteome</keyword>
<dbReference type="PANTHER" id="PTHR37422:SF23">
    <property type="entry name" value="TEICHURONIC ACID BIOSYNTHESIS PROTEIN TUAE"/>
    <property type="match status" value="1"/>
</dbReference>
<dbReference type="InterPro" id="IPR007016">
    <property type="entry name" value="O-antigen_ligase-rel_domated"/>
</dbReference>
<evidence type="ECO:0000256" key="4">
    <source>
        <dbReference type="ARBA" id="ARBA00023136"/>
    </source>
</evidence>
<evidence type="ECO:0000313" key="8">
    <source>
        <dbReference type="Proteomes" id="UP001389717"/>
    </source>
</evidence>
<feature type="transmembrane region" description="Helical" evidence="5">
    <location>
        <begin position="234"/>
        <end position="249"/>
    </location>
</feature>
<feature type="transmembrane region" description="Helical" evidence="5">
    <location>
        <begin position="460"/>
        <end position="477"/>
    </location>
</feature>
<feature type="domain" description="O-antigen ligase-related" evidence="6">
    <location>
        <begin position="264"/>
        <end position="411"/>
    </location>
</feature>
<comment type="caution">
    <text evidence="7">The sequence shown here is derived from an EMBL/GenBank/DDBJ whole genome shotgun (WGS) entry which is preliminary data.</text>
</comment>
<sequence length="497" mass="56308">MNTYWKSKKNIGISMGGAILLILYLAAMLKGISLQKLFLLTFGGVIGLAGLTFIWHKWWRGAHRFHLLVSLLVISSFIGAALPLFTVAGFTIYPFRILLGICAFMLAGFFYYQNQTIIHSLKSLKDNSFTYLGLFWIFYAFLSLAWSVNTMNTIQDIIFLLSGLFTIYFILLVYRNKKDYEELFFYWIVMSLLLIAIGLINHFFQIHLPVSRINTVAQYQKHIPTAVFTNENDFASFLAIASFFFLSLLKNGRAFFYKVVGGTGLLLSVYLIGAASSRANYIAILIGLFVWFIFVLKPLHRLKMVIMGIILAVPVFIFMPEKVAAGAEKVYGVIKTLLPTEGQEDSISIRGNLLKNVKVFIENTYGFGVGPGNIELYMKKFQFYNTFGDYNVHNWWAEVLVHYGVITFTGYVVLLAYLFVQLVKILKKCTHRSEQLMAEALLCGLGAFTMASISPNSFMALHYNWLFVGVCIGFVYMKTKGEDVSAKKNGFVNHSQT</sequence>
<keyword evidence="3 5" id="KW-1133">Transmembrane helix</keyword>
<feature type="transmembrane region" description="Helical" evidence="5">
    <location>
        <begin position="302"/>
        <end position="319"/>
    </location>
</feature>
<dbReference type="RefSeq" id="WP_341979287.1">
    <property type="nucleotide sequence ID" value="NZ_JBBYAF010000001.1"/>
</dbReference>
<dbReference type="GO" id="GO:0016874">
    <property type="term" value="F:ligase activity"/>
    <property type="evidence" value="ECO:0007669"/>
    <property type="project" value="UniProtKB-KW"/>
</dbReference>
<feature type="transmembrane region" description="Helical" evidence="5">
    <location>
        <begin position="93"/>
        <end position="112"/>
    </location>
</feature>
<proteinExistence type="predicted"/>
<feature type="transmembrane region" description="Helical" evidence="5">
    <location>
        <begin position="37"/>
        <end position="55"/>
    </location>
</feature>
<accession>A0ABU9K3Y0</accession>
<dbReference type="Pfam" id="PF04932">
    <property type="entry name" value="Wzy_C"/>
    <property type="match status" value="1"/>
</dbReference>
<protein>
    <submittedName>
        <fullName evidence="7">O-antigen ligase family protein</fullName>
    </submittedName>
</protein>
<comment type="subcellular location">
    <subcellularLocation>
        <location evidence="1">Membrane</location>
        <topology evidence="1">Multi-pass membrane protein</topology>
    </subcellularLocation>
</comment>
<keyword evidence="2 5" id="KW-0812">Transmembrane</keyword>
<feature type="transmembrane region" description="Helical" evidence="5">
    <location>
        <begin position="256"/>
        <end position="273"/>
    </location>
</feature>
<feature type="transmembrane region" description="Helical" evidence="5">
    <location>
        <begin position="435"/>
        <end position="454"/>
    </location>
</feature>
<feature type="transmembrane region" description="Helical" evidence="5">
    <location>
        <begin position="400"/>
        <end position="423"/>
    </location>
</feature>
<dbReference type="PANTHER" id="PTHR37422">
    <property type="entry name" value="TEICHURONIC ACID BIOSYNTHESIS PROTEIN TUAE"/>
    <property type="match status" value="1"/>
</dbReference>
<feature type="transmembrane region" description="Helical" evidence="5">
    <location>
        <begin position="12"/>
        <end position="31"/>
    </location>
</feature>
<reference evidence="7 8" key="1">
    <citation type="submission" date="2024-04" db="EMBL/GenBank/DDBJ databases">
        <title>Bacillus oryzaecorticis sp. nov., a moderately halophilic bacterium isolated from rice husks.</title>
        <authorList>
            <person name="Zhu H.-S."/>
        </authorList>
    </citation>
    <scope>NUCLEOTIDE SEQUENCE [LARGE SCALE GENOMIC DNA]</scope>
    <source>
        <strain evidence="7 8">ZC255</strain>
    </source>
</reference>
<evidence type="ECO:0000259" key="6">
    <source>
        <dbReference type="Pfam" id="PF04932"/>
    </source>
</evidence>
<name>A0ABU9K3Y0_9BACI</name>
<feature type="transmembrane region" description="Helical" evidence="5">
    <location>
        <begin position="183"/>
        <end position="204"/>
    </location>
</feature>
<feature type="transmembrane region" description="Helical" evidence="5">
    <location>
        <begin position="154"/>
        <end position="174"/>
    </location>
</feature>
<feature type="transmembrane region" description="Helical" evidence="5">
    <location>
        <begin position="128"/>
        <end position="148"/>
    </location>
</feature>